<feature type="chain" id="PRO_5040416563" description="LPXTG-domain-containing protein" evidence="3">
    <location>
        <begin position="25"/>
        <end position="553"/>
    </location>
</feature>
<keyword evidence="5" id="KW-1185">Reference proteome</keyword>
<keyword evidence="2" id="KW-1133">Transmembrane helix</keyword>
<evidence type="ECO:0008006" key="6">
    <source>
        <dbReference type="Google" id="ProtNLM"/>
    </source>
</evidence>
<evidence type="ECO:0000313" key="4">
    <source>
        <dbReference type="EMBL" id="KAG5991572.1"/>
    </source>
</evidence>
<dbReference type="EMBL" id="SRPW01002618">
    <property type="protein sequence ID" value="KAG5991572.1"/>
    <property type="molecule type" value="Genomic_DNA"/>
</dbReference>
<feature type="compositionally biased region" description="Basic residues" evidence="1">
    <location>
        <begin position="327"/>
        <end position="337"/>
    </location>
</feature>
<evidence type="ECO:0000256" key="3">
    <source>
        <dbReference type="SAM" id="SignalP"/>
    </source>
</evidence>
<gene>
    <name evidence="4" type="ORF">E4U43_003998</name>
</gene>
<feature type="region of interest" description="Disordered" evidence="1">
    <location>
        <begin position="525"/>
        <end position="553"/>
    </location>
</feature>
<feature type="signal peptide" evidence="3">
    <location>
        <begin position="1"/>
        <end position="24"/>
    </location>
</feature>
<keyword evidence="3" id="KW-0732">Signal</keyword>
<evidence type="ECO:0000256" key="1">
    <source>
        <dbReference type="SAM" id="MobiDB-lite"/>
    </source>
</evidence>
<evidence type="ECO:0000256" key="2">
    <source>
        <dbReference type="SAM" id="Phobius"/>
    </source>
</evidence>
<proteinExistence type="predicted"/>
<evidence type="ECO:0000313" key="5">
    <source>
        <dbReference type="Proteomes" id="UP000748025"/>
    </source>
</evidence>
<keyword evidence="2" id="KW-0812">Transmembrane</keyword>
<sequence>MSSANTHRFLALFLLAATAPITNALQVTPGSHCAVECLDSPGGNDFSAADSTTTTADITCRDVDYSTTDVGIKFKRCLDCLQTSTKVDGSESDLKWYIYNLRYALGTCLYASPKPPADNQTVAPQCDTDRACQPLKASLSNPGFDDKPDNPWSYCTQSNGAFMGSNLSPCISCLRASQGEVYLSNFMTALKAGCLQQPPDGNLLGLTGSVFTTTAVNFRDPAKDAAGSSSSGSLSASAITGIVIGVLLIFVLAICLLIVHFRRERAFAQQAQYYDTYGLPDAFDALQYGDRGEAAALSQAYRRCNARNTFGREKGGMYAVSQGQGHAHARMQSRARGARPVPSAGDYYVLIEAEVARRQASAVGVSVQPNRQQHQHQHHGQSVPRAPRTQSLSRSSITAAQNDDETSAPPAHPYQDIQCHSTDSFAREAYEYAAEQSARIASQRASQKVPPPTDNTPPAKTPKRRLRKLYSPLKRLADWASSRSNHEMVISAPIMTNGPPGFRLIPIPARPPRAAAPVMACRDQRPPHMAHQGKRGPHTEVPLRSGKSTLYGY</sequence>
<dbReference type="OrthoDB" id="5426678at2759"/>
<accession>A0A9P7N6H1</accession>
<organism evidence="4 5">
    <name type="scientific">Claviceps pusilla</name>
    <dbReference type="NCBI Taxonomy" id="123648"/>
    <lineage>
        <taxon>Eukaryota</taxon>
        <taxon>Fungi</taxon>
        <taxon>Dikarya</taxon>
        <taxon>Ascomycota</taxon>
        <taxon>Pezizomycotina</taxon>
        <taxon>Sordariomycetes</taxon>
        <taxon>Hypocreomycetidae</taxon>
        <taxon>Hypocreales</taxon>
        <taxon>Clavicipitaceae</taxon>
        <taxon>Claviceps</taxon>
    </lineage>
</organism>
<dbReference type="AlphaFoldDB" id="A0A9P7N6H1"/>
<feature type="region of interest" description="Disordered" evidence="1">
    <location>
        <begin position="362"/>
        <end position="417"/>
    </location>
</feature>
<keyword evidence="2" id="KW-0472">Membrane</keyword>
<comment type="caution">
    <text evidence="4">The sequence shown here is derived from an EMBL/GenBank/DDBJ whole genome shotgun (WGS) entry which is preliminary data.</text>
</comment>
<dbReference type="Proteomes" id="UP000748025">
    <property type="component" value="Unassembled WGS sequence"/>
</dbReference>
<name>A0A9P7N6H1_9HYPO</name>
<reference evidence="4" key="1">
    <citation type="journal article" date="2020" name="bioRxiv">
        <title>Whole genome comparisons of ergot fungi reveals the divergence and evolution of species within the genus Claviceps are the result of varying mechanisms driving genome evolution and host range expansion.</title>
        <authorList>
            <person name="Wyka S.A."/>
            <person name="Mondo S.J."/>
            <person name="Liu M."/>
            <person name="Dettman J."/>
            <person name="Nalam V."/>
            <person name="Broders K.D."/>
        </authorList>
    </citation>
    <scope>NUCLEOTIDE SEQUENCE</scope>
    <source>
        <strain evidence="4">CCC 602</strain>
    </source>
</reference>
<feature type="region of interest" description="Disordered" evidence="1">
    <location>
        <begin position="433"/>
        <end position="465"/>
    </location>
</feature>
<feature type="region of interest" description="Disordered" evidence="1">
    <location>
        <begin position="321"/>
        <end position="340"/>
    </location>
</feature>
<protein>
    <recommendedName>
        <fullName evidence="6">LPXTG-domain-containing protein</fullName>
    </recommendedName>
</protein>
<feature type="transmembrane region" description="Helical" evidence="2">
    <location>
        <begin position="238"/>
        <end position="259"/>
    </location>
</feature>
<feature type="compositionally biased region" description="Polar residues" evidence="1">
    <location>
        <begin position="388"/>
        <end position="401"/>
    </location>
</feature>